<comment type="caution">
    <text evidence="2">The sequence shown here is derived from an EMBL/GenBank/DDBJ whole genome shotgun (WGS) entry which is preliminary data.</text>
</comment>
<protein>
    <submittedName>
        <fullName evidence="2">Uncharacterized protein</fullName>
    </submittedName>
</protein>
<dbReference type="InterPro" id="IPR008042">
    <property type="entry name" value="Retrotrans_Pao"/>
</dbReference>
<dbReference type="AlphaFoldDB" id="A0A8X6N929"/>
<feature type="region of interest" description="Disordered" evidence="1">
    <location>
        <begin position="1"/>
        <end position="30"/>
    </location>
</feature>
<keyword evidence="3" id="KW-1185">Reference proteome</keyword>
<reference evidence="2" key="1">
    <citation type="submission" date="2020-08" db="EMBL/GenBank/DDBJ databases">
        <title>Multicomponent nature underlies the extraordinary mechanical properties of spider dragline silk.</title>
        <authorList>
            <person name="Kono N."/>
            <person name="Nakamura H."/>
            <person name="Mori M."/>
            <person name="Yoshida Y."/>
            <person name="Ohtoshi R."/>
            <person name="Malay A.D."/>
            <person name="Moran D.A.P."/>
            <person name="Tomita M."/>
            <person name="Numata K."/>
            <person name="Arakawa K."/>
        </authorList>
    </citation>
    <scope>NUCLEOTIDE SEQUENCE</scope>
</reference>
<proteinExistence type="predicted"/>
<gene>
    <name evidence="2" type="ORF">NPIL_629191</name>
</gene>
<dbReference type="Proteomes" id="UP000887013">
    <property type="component" value="Unassembled WGS sequence"/>
</dbReference>
<accession>A0A8X6N929</accession>
<name>A0A8X6N929_NEPPI</name>
<evidence type="ECO:0000313" key="3">
    <source>
        <dbReference type="Proteomes" id="UP000887013"/>
    </source>
</evidence>
<feature type="compositionally biased region" description="Basic and acidic residues" evidence="1">
    <location>
        <begin position="1"/>
        <end position="21"/>
    </location>
</feature>
<dbReference type="EMBL" id="BMAW01055323">
    <property type="protein sequence ID" value="GFT00353.1"/>
    <property type="molecule type" value="Genomic_DNA"/>
</dbReference>
<dbReference type="Pfam" id="PF05380">
    <property type="entry name" value="Peptidase_A17"/>
    <property type="match status" value="1"/>
</dbReference>
<evidence type="ECO:0000313" key="2">
    <source>
        <dbReference type="EMBL" id="GFT00353.1"/>
    </source>
</evidence>
<sequence length="79" mass="8459">MSTNINKHETSTITNKGEESKSNVSPKLPSKQLFTANAQTPAGAVVIKTVASKSRVAQLKKITVPRLELGACQLYCLST</sequence>
<organism evidence="2 3">
    <name type="scientific">Nephila pilipes</name>
    <name type="common">Giant wood spider</name>
    <name type="synonym">Nephila maculata</name>
    <dbReference type="NCBI Taxonomy" id="299642"/>
    <lineage>
        <taxon>Eukaryota</taxon>
        <taxon>Metazoa</taxon>
        <taxon>Ecdysozoa</taxon>
        <taxon>Arthropoda</taxon>
        <taxon>Chelicerata</taxon>
        <taxon>Arachnida</taxon>
        <taxon>Araneae</taxon>
        <taxon>Araneomorphae</taxon>
        <taxon>Entelegynae</taxon>
        <taxon>Araneoidea</taxon>
        <taxon>Nephilidae</taxon>
        <taxon>Nephila</taxon>
    </lineage>
</organism>
<evidence type="ECO:0000256" key="1">
    <source>
        <dbReference type="SAM" id="MobiDB-lite"/>
    </source>
</evidence>